<organism evidence="3 4">
    <name type="scientific">Portunus trituberculatus</name>
    <name type="common">Swimming crab</name>
    <name type="synonym">Neptunus trituberculatus</name>
    <dbReference type="NCBI Taxonomy" id="210409"/>
    <lineage>
        <taxon>Eukaryota</taxon>
        <taxon>Metazoa</taxon>
        <taxon>Ecdysozoa</taxon>
        <taxon>Arthropoda</taxon>
        <taxon>Crustacea</taxon>
        <taxon>Multicrustacea</taxon>
        <taxon>Malacostraca</taxon>
        <taxon>Eumalacostraca</taxon>
        <taxon>Eucarida</taxon>
        <taxon>Decapoda</taxon>
        <taxon>Pleocyemata</taxon>
        <taxon>Brachyura</taxon>
        <taxon>Eubrachyura</taxon>
        <taxon>Portunoidea</taxon>
        <taxon>Portunidae</taxon>
        <taxon>Portuninae</taxon>
        <taxon>Portunus</taxon>
    </lineage>
</organism>
<dbReference type="InterPro" id="IPR009057">
    <property type="entry name" value="Homeodomain-like_sf"/>
</dbReference>
<keyword evidence="4" id="KW-1185">Reference proteome</keyword>
<sequence length="96" mass="10739">MASTSGSGGADSREGGNVADKKVVQKRDYWKGKQQKTYSMADKEKILNMIEAGARTCDIVKILGVPESTVRNIQKAKREVKKNIESANKYFPKRYL</sequence>
<comment type="subcellular location">
    <subcellularLocation>
        <location evidence="1">Nucleus</location>
    </subcellularLocation>
</comment>
<reference evidence="3 4" key="1">
    <citation type="submission" date="2019-05" db="EMBL/GenBank/DDBJ databases">
        <title>Another draft genome of Portunus trituberculatus and its Hox gene families provides insights of decapod evolution.</title>
        <authorList>
            <person name="Jeong J.-H."/>
            <person name="Song I."/>
            <person name="Kim S."/>
            <person name="Choi T."/>
            <person name="Kim D."/>
            <person name="Ryu S."/>
            <person name="Kim W."/>
        </authorList>
    </citation>
    <scope>NUCLEOTIDE SEQUENCE [LARGE SCALE GENOMIC DNA]</scope>
    <source>
        <tissue evidence="3">Muscle</tissue>
    </source>
</reference>
<name>A0A5B7JCR7_PORTR</name>
<evidence type="ECO:0008006" key="5">
    <source>
        <dbReference type="Google" id="ProtNLM"/>
    </source>
</evidence>
<dbReference type="GO" id="GO:0005634">
    <property type="term" value="C:nucleus"/>
    <property type="evidence" value="ECO:0007669"/>
    <property type="project" value="UniProtKB-SubCell"/>
</dbReference>
<feature type="compositionally biased region" description="Basic and acidic residues" evidence="2">
    <location>
        <begin position="11"/>
        <end position="21"/>
    </location>
</feature>
<dbReference type="InterPro" id="IPR036388">
    <property type="entry name" value="WH-like_DNA-bd_sf"/>
</dbReference>
<dbReference type="Proteomes" id="UP000324222">
    <property type="component" value="Unassembled WGS sequence"/>
</dbReference>
<comment type="caution">
    <text evidence="3">The sequence shown here is derived from an EMBL/GenBank/DDBJ whole genome shotgun (WGS) entry which is preliminary data.</text>
</comment>
<protein>
    <recommendedName>
        <fullName evidence="5">HTH psq-type domain-containing protein</fullName>
    </recommendedName>
</protein>
<dbReference type="Gene3D" id="1.10.10.10">
    <property type="entry name" value="Winged helix-like DNA-binding domain superfamily/Winged helix DNA-binding domain"/>
    <property type="match status" value="1"/>
</dbReference>
<proteinExistence type="predicted"/>
<evidence type="ECO:0000313" key="4">
    <source>
        <dbReference type="Proteomes" id="UP000324222"/>
    </source>
</evidence>
<evidence type="ECO:0000256" key="1">
    <source>
        <dbReference type="ARBA" id="ARBA00004123"/>
    </source>
</evidence>
<dbReference type="SUPFAM" id="SSF46689">
    <property type="entry name" value="Homeodomain-like"/>
    <property type="match status" value="1"/>
</dbReference>
<evidence type="ECO:0000256" key="2">
    <source>
        <dbReference type="SAM" id="MobiDB-lite"/>
    </source>
</evidence>
<dbReference type="EMBL" id="VSRR010089350">
    <property type="protein sequence ID" value="MPC91886.1"/>
    <property type="molecule type" value="Genomic_DNA"/>
</dbReference>
<gene>
    <name evidence="3" type="ORF">E2C01_086948</name>
</gene>
<accession>A0A5B7JCR7</accession>
<evidence type="ECO:0000313" key="3">
    <source>
        <dbReference type="EMBL" id="MPC91886.1"/>
    </source>
</evidence>
<dbReference type="OrthoDB" id="6505912at2759"/>
<feature type="region of interest" description="Disordered" evidence="2">
    <location>
        <begin position="1"/>
        <end position="21"/>
    </location>
</feature>
<dbReference type="AlphaFoldDB" id="A0A5B7JCR7"/>